<dbReference type="PROSITE" id="PS51257">
    <property type="entry name" value="PROKAR_LIPOPROTEIN"/>
    <property type="match status" value="1"/>
</dbReference>
<sequence length="152" mass="18065">MNNKRLIISQILFFFIIGCQQVDTVKPLPSGHYSVWEIIEKTEARAPDGLTGEFKLHIKNSGKQLARLFLNTQEDYRDRRNITVTLLPSFQEAFQKKYNENIRSYFEDHTILVRGEAKRMKVWFFSNGRRTEKYYFQTHIIVSDLDQITRLD</sequence>
<proteinExistence type="predicted"/>
<gene>
    <name evidence="1" type="ORF">ACFODZ_11785</name>
</gene>
<dbReference type="RefSeq" id="WP_077411880.1">
    <property type="nucleotide sequence ID" value="NZ_JBHRTS010000006.1"/>
</dbReference>
<keyword evidence="2" id="KW-1185">Reference proteome</keyword>
<dbReference type="EMBL" id="JBHRTS010000006">
    <property type="protein sequence ID" value="MFC3194921.1"/>
    <property type="molecule type" value="Genomic_DNA"/>
</dbReference>
<evidence type="ECO:0008006" key="3">
    <source>
        <dbReference type="Google" id="ProtNLM"/>
    </source>
</evidence>
<reference evidence="2" key="1">
    <citation type="journal article" date="2019" name="Int. J. Syst. Evol. Microbiol.">
        <title>The Global Catalogue of Microorganisms (GCM) 10K type strain sequencing project: providing services to taxonomists for standard genome sequencing and annotation.</title>
        <authorList>
            <consortium name="The Broad Institute Genomics Platform"/>
            <consortium name="The Broad Institute Genome Sequencing Center for Infectious Disease"/>
            <person name="Wu L."/>
            <person name="Ma J."/>
        </authorList>
    </citation>
    <scope>NUCLEOTIDE SEQUENCE [LARGE SCALE GENOMIC DNA]</scope>
    <source>
        <strain evidence="2">KCTC 42953</strain>
    </source>
</reference>
<organism evidence="1 2">
    <name type="scientific">Marinicella sediminis</name>
    <dbReference type="NCBI Taxonomy" id="1792834"/>
    <lineage>
        <taxon>Bacteria</taxon>
        <taxon>Pseudomonadati</taxon>
        <taxon>Pseudomonadota</taxon>
        <taxon>Gammaproteobacteria</taxon>
        <taxon>Lysobacterales</taxon>
        <taxon>Marinicellaceae</taxon>
        <taxon>Marinicella</taxon>
    </lineage>
</organism>
<evidence type="ECO:0000313" key="2">
    <source>
        <dbReference type="Proteomes" id="UP001595533"/>
    </source>
</evidence>
<evidence type="ECO:0000313" key="1">
    <source>
        <dbReference type="EMBL" id="MFC3194921.1"/>
    </source>
</evidence>
<comment type="caution">
    <text evidence="1">The sequence shown here is derived from an EMBL/GenBank/DDBJ whole genome shotgun (WGS) entry which is preliminary data.</text>
</comment>
<name>A0ABV7JE14_9GAMM</name>
<protein>
    <recommendedName>
        <fullName evidence="3">Lipoprotein</fullName>
    </recommendedName>
</protein>
<accession>A0ABV7JE14</accession>
<dbReference type="Proteomes" id="UP001595533">
    <property type="component" value="Unassembled WGS sequence"/>
</dbReference>